<sequence length="154" mass="17151">KKSQPGAKAPSKSKDPHPTSVPGYESSADIFLDELSRSEYSEVLYEKDLIGKGTGKLLVYPIEGTEQYIIAHVVTSKTKVVSKTLDRFLAFLKAARDRNPHEYGKENAPALLVLPSNTDICKSKCLGRLEDEGVELQRMREDAAKVKEMLKWAN</sequence>
<dbReference type="OrthoDB" id="202986at2759"/>
<feature type="region of interest" description="Disordered" evidence="1">
    <location>
        <begin position="1"/>
        <end position="25"/>
    </location>
</feature>
<evidence type="ECO:0000313" key="3">
    <source>
        <dbReference type="Proteomes" id="UP001165082"/>
    </source>
</evidence>
<dbReference type="AlphaFoldDB" id="A0A9W7A467"/>
<evidence type="ECO:0000313" key="2">
    <source>
        <dbReference type="EMBL" id="GMH62587.1"/>
    </source>
</evidence>
<dbReference type="Proteomes" id="UP001165082">
    <property type="component" value="Unassembled WGS sequence"/>
</dbReference>
<evidence type="ECO:0000256" key="1">
    <source>
        <dbReference type="SAM" id="MobiDB-lite"/>
    </source>
</evidence>
<reference evidence="2" key="1">
    <citation type="submission" date="2022-07" db="EMBL/GenBank/DDBJ databases">
        <title>Genome analysis of Parmales, a sister group of diatoms, reveals the evolutionary specialization of diatoms from phago-mixotrophs to photoautotrophs.</title>
        <authorList>
            <person name="Ban H."/>
            <person name="Sato S."/>
            <person name="Yoshikawa S."/>
            <person name="Kazumasa Y."/>
            <person name="Nakamura Y."/>
            <person name="Ichinomiya M."/>
            <person name="Saitoh K."/>
            <person name="Sato N."/>
            <person name="Blanc-Mathieu R."/>
            <person name="Endo H."/>
            <person name="Kuwata A."/>
            <person name="Ogata H."/>
        </authorList>
    </citation>
    <scope>NUCLEOTIDE SEQUENCE</scope>
</reference>
<name>A0A9W7A467_9STRA</name>
<keyword evidence="3" id="KW-1185">Reference proteome</keyword>
<dbReference type="EMBL" id="BRXZ01003822">
    <property type="protein sequence ID" value="GMH62587.1"/>
    <property type="molecule type" value="Genomic_DNA"/>
</dbReference>
<comment type="caution">
    <text evidence="2">The sequence shown here is derived from an EMBL/GenBank/DDBJ whole genome shotgun (WGS) entry which is preliminary data.</text>
</comment>
<organism evidence="2 3">
    <name type="scientific">Triparma retinervis</name>
    <dbReference type="NCBI Taxonomy" id="2557542"/>
    <lineage>
        <taxon>Eukaryota</taxon>
        <taxon>Sar</taxon>
        <taxon>Stramenopiles</taxon>
        <taxon>Ochrophyta</taxon>
        <taxon>Bolidophyceae</taxon>
        <taxon>Parmales</taxon>
        <taxon>Triparmaceae</taxon>
        <taxon>Triparma</taxon>
    </lineage>
</organism>
<accession>A0A9W7A467</accession>
<gene>
    <name evidence="2" type="ORF">TrRE_jg896</name>
</gene>
<protein>
    <submittedName>
        <fullName evidence="2">Uncharacterized protein</fullName>
    </submittedName>
</protein>
<proteinExistence type="predicted"/>
<feature type="non-terminal residue" evidence="2">
    <location>
        <position position="1"/>
    </location>
</feature>